<evidence type="ECO:0000313" key="3">
    <source>
        <dbReference type="EMBL" id="KAK6213094.1"/>
    </source>
</evidence>
<dbReference type="Proteomes" id="UP001327957">
    <property type="component" value="Unassembled WGS sequence"/>
</dbReference>
<name>A0AAV9T3E1_9PEZI</name>
<comment type="caution">
    <text evidence="3">The sequence shown here is derived from an EMBL/GenBank/DDBJ whole genome shotgun (WGS) entry which is preliminary data.</text>
</comment>
<accession>A0AAV9T3E1</accession>
<evidence type="ECO:0000256" key="1">
    <source>
        <dbReference type="SAM" id="MobiDB-lite"/>
    </source>
</evidence>
<evidence type="ECO:0000256" key="2">
    <source>
        <dbReference type="SAM" id="SignalP"/>
    </source>
</evidence>
<feature type="region of interest" description="Disordered" evidence="1">
    <location>
        <begin position="71"/>
        <end position="110"/>
    </location>
</feature>
<feature type="signal peptide" evidence="2">
    <location>
        <begin position="1"/>
        <end position="20"/>
    </location>
</feature>
<keyword evidence="4" id="KW-1185">Reference proteome</keyword>
<dbReference type="EMBL" id="JASAOK010000044">
    <property type="protein sequence ID" value="KAK6213094.1"/>
    <property type="molecule type" value="Genomic_DNA"/>
</dbReference>
<evidence type="ECO:0000313" key="4">
    <source>
        <dbReference type="Proteomes" id="UP001327957"/>
    </source>
</evidence>
<organism evidence="3 4">
    <name type="scientific">Colletotrichum tabaci</name>
    <dbReference type="NCBI Taxonomy" id="1209068"/>
    <lineage>
        <taxon>Eukaryota</taxon>
        <taxon>Fungi</taxon>
        <taxon>Dikarya</taxon>
        <taxon>Ascomycota</taxon>
        <taxon>Pezizomycotina</taxon>
        <taxon>Sordariomycetes</taxon>
        <taxon>Hypocreomycetidae</taxon>
        <taxon>Glomerellales</taxon>
        <taxon>Glomerellaceae</taxon>
        <taxon>Colletotrichum</taxon>
        <taxon>Colletotrichum destructivum species complex</taxon>
    </lineage>
</organism>
<dbReference type="AlphaFoldDB" id="A0AAV9T3E1"/>
<gene>
    <name evidence="3" type="ORF">QIS74_09096</name>
</gene>
<sequence>MMKSFANAALLLAAMSLALPQLENVKRFFNQTSIPSPPTPANSEAICTPAKYMYRQNAEKTWGWNVCDVSSKRVSDGEAGPAKRARRSFSTPPTDLPTASDGFPRVAHGS</sequence>
<reference evidence="3 4" key="1">
    <citation type="submission" date="2023-04" db="EMBL/GenBank/DDBJ databases">
        <title>Colletotrichum tabacum stain YC1 causing leaf anthracnose on Nicotiana tabacum(L.) cv.</title>
        <authorList>
            <person name="Ji Z."/>
            <person name="Wang M."/>
            <person name="Zhang J."/>
            <person name="Wang N."/>
            <person name="Zhou Z."/>
        </authorList>
    </citation>
    <scope>NUCLEOTIDE SEQUENCE [LARGE SCALE GENOMIC DNA]</scope>
    <source>
        <strain evidence="3 4">YC1</strain>
    </source>
</reference>
<keyword evidence="2" id="KW-0732">Signal</keyword>
<protein>
    <submittedName>
        <fullName evidence="3">Uncharacterized protein</fullName>
    </submittedName>
</protein>
<feature type="chain" id="PRO_5043799166" evidence="2">
    <location>
        <begin position="21"/>
        <end position="110"/>
    </location>
</feature>
<proteinExistence type="predicted"/>